<feature type="region of interest" description="Disordered" evidence="1">
    <location>
        <begin position="1"/>
        <end position="20"/>
    </location>
</feature>
<name>A0A9D2CYP4_9FIRM</name>
<proteinExistence type="predicted"/>
<evidence type="ECO:0000313" key="3">
    <source>
        <dbReference type="Proteomes" id="UP000824132"/>
    </source>
</evidence>
<dbReference type="AlphaFoldDB" id="A0A9D2CYP4"/>
<comment type="caution">
    <text evidence="2">The sequence shown here is derived from an EMBL/GenBank/DDBJ whole genome shotgun (WGS) entry which is preliminary data.</text>
</comment>
<evidence type="ECO:0000256" key="1">
    <source>
        <dbReference type="SAM" id="MobiDB-lite"/>
    </source>
</evidence>
<evidence type="ECO:0000313" key="2">
    <source>
        <dbReference type="EMBL" id="HIZ03281.1"/>
    </source>
</evidence>
<dbReference type="Proteomes" id="UP000824132">
    <property type="component" value="Unassembled WGS sequence"/>
</dbReference>
<reference evidence="2" key="2">
    <citation type="submission" date="2021-04" db="EMBL/GenBank/DDBJ databases">
        <authorList>
            <person name="Gilroy R."/>
        </authorList>
    </citation>
    <scope>NUCLEOTIDE SEQUENCE</scope>
    <source>
        <strain evidence="2">CHK187-5294</strain>
    </source>
</reference>
<gene>
    <name evidence="2" type="ORF">H9727_03260</name>
</gene>
<dbReference type="EMBL" id="DXCL01000020">
    <property type="protein sequence ID" value="HIZ03281.1"/>
    <property type="molecule type" value="Genomic_DNA"/>
</dbReference>
<accession>A0A9D2CYP4</accession>
<organism evidence="2 3">
    <name type="scientific">Candidatus Borkfalkia avistercoris</name>
    <dbReference type="NCBI Taxonomy" id="2838504"/>
    <lineage>
        <taxon>Bacteria</taxon>
        <taxon>Bacillati</taxon>
        <taxon>Bacillota</taxon>
        <taxon>Clostridia</taxon>
        <taxon>Christensenellales</taxon>
        <taxon>Christensenellaceae</taxon>
        <taxon>Candidatus Borkfalkia</taxon>
    </lineage>
</organism>
<sequence>MAFFRRKKQTVQEAPEEAHEPPVTLVLAFGEAIDADALAPLFSALPEYAEIAVNGDAGSVATPEDKHFSVCPDTGRYGGRYVARADARSAFSASGAETLFGFLQHAEEDLVFYGENEKAGSREDPLARVFNGERPLPAHCAARRELASTGCKGKYAETFAPLLFAESAASISAYLADGEPAEPAGEEELLSLVSYFNGVKPALAAERYRFAFRHITEELLKYYAREAINGQSERLRALDESLKKENMALWVAAAENSPLGFVKTLRKRGYDLPFYLKAALRVHGVLKK</sequence>
<protein>
    <submittedName>
        <fullName evidence="2">Uncharacterized protein</fullName>
    </submittedName>
</protein>
<reference evidence="2" key="1">
    <citation type="journal article" date="2021" name="PeerJ">
        <title>Extensive microbial diversity within the chicken gut microbiome revealed by metagenomics and culture.</title>
        <authorList>
            <person name="Gilroy R."/>
            <person name="Ravi A."/>
            <person name="Getino M."/>
            <person name="Pursley I."/>
            <person name="Horton D.L."/>
            <person name="Alikhan N.F."/>
            <person name="Baker D."/>
            <person name="Gharbi K."/>
            <person name="Hall N."/>
            <person name="Watson M."/>
            <person name="Adriaenssens E.M."/>
            <person name="Foster-Nyarko E."/>
            <person name="Jarju S."/>
            <person name="Secka A."/>
            <person name="Antonio M."/>
            <person name="Oren A."/>
            <person name="Chaudhuri R.R."/>
            <person name="La Ragione R."/>
            <person name="Hildebrand F."/>
            <person name="Pallen M.J."/>
        </authorList>
    </citation>
    <scope>NUCLEOTIDE SEQUENCE</scope>
    <source>
        <strain evidence="2">CHK187-5294</strain>
    </source>
</reference>